<feature type="transmembrane region" description="Helical" evidence="1">
    <location>
        <begin position="6"/>
        <end position="22"/>
    </location>
</feature>
<accession>A0A0E9XBL4</accession>
<proteinExistence type="predicted"/>
<protein>
    <submittedName>
        <fullName evidence="2">Uncharacterized protein</fullName>
    </submittedName>
</protein>
<reference evidence="2" key="1">
    <citation type="submission" date="2014-11" db="EMBL/GenBank/DDBJ databases">
        <authorList>
            <person name="Amaro Gonzalez C."/>
        </authorList>
    </citation>
    <scope>NUCLEOTIDE SEQUENCE</scope>
</reference>
<dbReference type="EMBL" id="GBXM01008548">
    <property type="protein sequence ID" value="JAI00030.1"/>
    <property type="molecule type" value="Transcribed_RNA"/>
</dbReference>
<evidence type="ECO:0000313" key="2">
    <source>
        <dbReference type="EMBL" id="JAI00030.1"/>
    </source>
</evidence>
<organism evidence="2">
    <name type="scientific">Anguilla anguilla</name>
    <name type="common">European freshwater eel</name>
    <name type="synonym">Muraena anguilla</name>
    <dbReference type="NCBI Taxonomy" id="7936"/>
    <lineage>
        <taxon>Eukaryota</taxon>
        <taxon>Metazoa</taxon>
        <taxon>Chordata</taxon>
        <taxon>Craniata</taxon>
        <taxon>Vertebrata</taxon>
        <taxon>Euteleostomi</taxon>
        <taxon>Actinopterygii</taxon>
        <taxon>Neopterygii</taxon>
        <taxon>Teleostei</taxon>
        <taxon>Anguilliformes</taxon>
        <taxon>Anguillidae</taxon>
        <taxon>Anguilla</taxon>
    </lineage>
</organism>
<evidence type="ECO:0000256" key="1">
    <source>
        <dbReference type="SAM" id="Phobius"/>
    </source>
</evidence>
<reference evidence="2" key="2">
    <citation type="journal article" date="2015" name="Fish Shellfish Immunol.">
        <title>Early steps in the European eel (Anguilla anguilla)-Vibrio vulnificus interaction in the gills: Role of the RtxA13 toxin.</title>
        <authorList>
            <person name="Callol A."/>
            <person name="Pajuelo D."/>
            <person name="Ebbesson L."/>
            <person name="Teles M."/>
            <person name="MacKenzie S."/>
            <person name="Amaro C."/>
        </authorList>
    </citation>
    <scope>NUCLEOTIDE SEQUENCE</scope>
</reference>
<keyword evidence="1" id="KW-0472">Membrane</keyword>
<dbReference type="AlphaFoldDB" id="A0A0E9XBL4"/>
<keyword evidence="1" id="KW-1133">Transmembrane helix</keyword>
<name>A0A0E9XBL4_ANGAN</name>
<sequence>MERPFSIPFSLTLANFSVVLFLRKRLIISGTKLVISVNDLA</sequence>
<keyword evidence="1" id="KW-0812">Transmembrane</keyword>